<feature type="region of interest" description="Disordered" evidence="1">
    <location>
        <begin position="23"/>
        <end position="90"/>
    </location>
</feature>
<gene>
    <name evidence="2" type="ORF">H5410_013529</name>
</gene>
<dbReference type="AlphaFoldDB" id="A0A9J5ZNH0"/>
<organism evidence="2 3">
    <name type="scientific">Solanum commersonii</name>
    <name type="common">Commerson's wild potato</name>
    <name type="synonym">Commerson's nightshade</name>
    <dbReference type="NCBI Taxonomy" id="4109"/>
    <lineage>
        <taxon>Eukaryota</taxon>
        <taxon>Viridiplantae</taxon>
        <taxon>Streptophyta</taxon>
        <taxon>Embryophyta</taxon>
        <taxon>Tracheophyta</taxon>
        <taxon>Spermatophyta</taxon>
        <taxon>Magnoliopsida</taxon>
        <taxon>eudicotyledons</taxon>
        <taxon>Gunneridae</taxon>
        <taxon>Pentapetalae</taxon>
        <taxon>asterids</taxon>
        <taxon>lamiids</taxon>
        <taxon>Solanales</taxon>
        <taxon>Solanaceae</taxon>
        <taxon>Solanoideae</taxon>
        <taxon>Solaneae</taxon>
        <taxon>Solanum</taxon>
    </lineage>
</organism>
<dbReference type="Proteomes" id="UP000824120">
    <property type="component" value="Chromosome 3"/>
</dbReference>
<comment type="caution">
    <text evidence="2">The sequence shown here is derived from an EMBL/GenBank/DDBJ whole genome shotgun (WGS) entry which is preliminary data.</text>
</comment>
<proteinExistence type="predicted"/>
<feature type="compositionally biased region" description="Basic and acidic residues" evidence="1">
    <location>
        <begin position="57"/>
        <end position="68"/>
    </location>
</feature>
<sequence length="124" mass="14134">MLHIGIDGSRPTSRINVNVRPLIKPTNSFNDNNSSIGNERLGDHSKKSLGDYSNESLDDHSMNIHDDPINVENQPVDAKNPEPNVGKKCRKRRNWDNNQTISSSMELIYAYIKLLVTRMSYNCY</sequence>
<dbReference type="EMBL" id="JACXVP010000003">
    <property type="protein sequence ID" value="KAG5613705.1"/>
    <property type="molecule type" value="Genomic_DNA"/>
</dbReference>
<evidence type="ECO:0000313" key="2">
    <source>
        <dbReference type="EMBL" id="KAG5613705.1"/>
    </source>
</evidence>
<evidence type="ECO:0000313" key="3">
    <source>
        <dbReference type="Proteomes" id="UP000824120"/>
    </source>
</evidence>
<evidence type="ECO:0000256" key="1">
    <source>
        <dbReference type="SAM" id="MobiDB-lite"/>
    </source>
</evidence>
<feature type="compositionally biased region" description="Polar residues" evidence="1">
    <location>
        <begin position="25"/>
        <end position="37"/>
    </location>
</feature>
<name>A0A9J5ZNH0_SOLCO</name>
<reference evidence="2 3" key="1">
    <citation type="submission" date="2020-09" db="EMBL/GenBank/DDBJ databases">
        <title>De no assembly of potato wild relative species, Solanum commersonii.</title>
        <authorList>
            <person name="Cho K."/>
        </authorList>
    </citation>
    <scope>NUCLEOTIDE SEQUENCE [LARGE SCALE GENOMIC DNA]</scope>
    <source>
        <strain evidence="2">LZ3.2</strain>
        <tissue evidence="2">Leaf</tissue>
    </source>
</reference>
<accession>A0A9J5ZNH0</accession>
<keyword evidence="3" id="KW-1185">Reference proteome</keyword>
<feature type="compositionally biased region" description="Basic and acidic residues" evidence="1">
    <location>
        <begin position="40"/>
        <end position="49"/>
    </location>
</feature>
<protein>
    <submittedName>
        <fullName evidence="2">Uncharacterized protein</fullName>
    </submittedName>
</protein>